<accession>A0A6A6YD51</accession>
<dbReference type="AlphaFoldDB" id="A0A6A6YD51"/>
<evidence type="ECO:0000256" key="2">
    <source>
        <dbReference type="SAM" id="MobiDB-lite"/>
    </source>
</evidence>
<reference evidence="5" key="3">
    <citation type="submission" date="2025-04" db="UniProtKB">
        <authorList>
            <consortium name="RefSeq"/>
        </authorList>
    </citation>
    <scope>IDENTIFICATION</scope>
    <source>
        <strain evidence="5">CBS 304.34</strain>
    </source>
</reference>
<dbReference type="Proteomes" id="UP000504636">
    <property type="component" value="Unplaced"/>
</dbReference>
<keyword evidence="1" id="KW-0175">Coiled coil</keyword>
<evidence type="ECO:0000313" key="5">
    <source>
        <dbReference type="RefSeq" id="XP_033573407.1"/>
    </source>
</evidence>
<dbReference type="EMBL" id="MU003707">
    <property type="protein sequence ID" value="KAF2806443.1"/>
    <property type="molecule type" value="Genomic_DNA"/>
</dbReference>
<dbReference type="GeneID" id="54463168"/>
<feature type="coiled-coil region" evidence="1">
    <location>
        <begin position="78"/>
        <end position="108"/>
    </location>
</feature>
<evidence type="ECO:0000313" key="4">
    <source>
        <dbReference type="Proteomes" id="UP000504636"/>
    </source>
</evidence>
<name>A0A6A6YD51_9PEZI</name>
<evidence type="ECO:0000256" key="1">
    <source>
        <dbReference type="SAM" id="Coils"/>
    </source>
</evidence>
<feature type="region of interest" description="Disordered" evidence="2">
    <location>
        <begin position="1"/>
        <end position="43"/>
    </location>
</feature>
<gene>
    <name evidence="3 5" type="ORF">BDZ99DRAFT_479695</name>
</gene>
<reference evidence="3 5" key="1">
    <citation type="journal article" date="2020" name="Stud. Mycol.">
        <title>101 Dothideomycetes genomes: a test case for predicting lifestyles and emergence of pathogens.</title>
        <authorList>
            <person name="Haridas S."/>
            <person name="Albert R."/>
            <person name="Binder M."/>
            <person name="Bloem J."/>
            <person name="Labutti K."/>
            <person name="Salamov A."/>
            <person name="Andreopoulos B."/>
            <person name="Baker S."/>
            <person name="Barry K."/>
            <person name="Bills G."/>
            <person name="Bluhm B."/>
            <person name="Cannon C."/>
            <person name="Castanera R."/>
            <person name="Culley D."/>
            <person name="Daum C."/>
            <person name="Ezra D."/>
            <person name="Gonzalez J."/>
            <person name="Henrissat B."/>
            <person name="Kuo A."/>
            <person name="Liang C."/>
            <person name="Lipzen A."/>
            <person name="Lutzoni F."/>
            <person name="Magnuson J."/>
            <person name="Mondo S."/>
            <person name="Nolan M."/>
            <person name="Ohm R."/>
            <person name="Pangilinan J."/>
            <person name="Park H.-J."/>
            <person name="Ramirez L."/>
            <person name="Alfaro M."/>
            <person name="Sun H."/>
            <person name="Tritt A."/>
            <person name="Yoshinaga Y."/>
            <person name="Zwiers L.-H."/>
            <person name="Turgeon B."/>
            <person name="Goodwin S."/>
            <person name="Spatafora J."/>
            <person name="Crous P."/>
            <person name="Grigoriev I."/>
        </authorList>
    </citation>
    <scope>NUCLEOTIDE SEQUENCE</scope>
    <source>
        <strain evidence="3 5">CBS 304.34</strain>
    </source>
</reference>
<proteinExistence type="predicted"/>
<keyword evidence="4" id="KW-1185">Reference proteome</keyword>
<reference evidence="5" key="2">
    <citation type="submission" date="2020-04" db="EMBL/GenBank/DDBJ databases">
        <authorList>
            <consortium name="NCBI Genome Project"/>
        </authorList>
    </citation>
    <scope>NUCLEOTIDE SEQUENCE</scope>
    <source>
        <strain evidence="5">CBS 304.34</strain>
    </source>
</reference>
<dbReference type="RefSeq" id="XP_033573407.1">
    <property type="nucleotide sequence ID" value="XM_033722275.1"/>
</dbReference>
<protein>
    <submittedName>
        <fullName evidence="3 5">Uncharacterized protein</fullName>
    </submittedName>
</protein>
<evidence type="ECO:0000313" key="3">
    <source>
        <dbReference type="EMBL" id="KAF2806443.1"/>
    </source>
</evidence>
<sequence>MTEGPAGTAFEDQKDEAEKSEEEPEEEAEEEEEAPAPDPFVFAPNGNGASCVIYKGGSLRRPNVIDRDTPVQVGRRKMAKLEAENFRMKRKIDELEKEIKKVSALEKRTKYLEDCMEALLGEKLGSY</sequence>
<feature type="compositionally biased region" description="Acidic residues" evidence="2">
    <location>
        <begin position="13"/>
        <end position="35"/>
    </location>
</feature>
<organism evidence="3">
    <name type="scientific">Mytilinidion resinicola</name>
    <dbReference type="NCBI Taxonomy" id="574789"/>
    <lineage>
        <taxon>Eukaryota</taxon>
        <taxon>Fungi</taxon>
        <taxon>Dikarya</taxon>
        <taxon>Ascomycota</taxon>
        <taxon>Pezizomycotina</taxon>
        <taxon>Dothideomycetes</taxon>
        <taxon>Pleosporomycetidae</taxon>
        <taxon>Mytilinidiales</taxon>
        <taxon>Mytilinidiaceae</taxon>
        <taxon>Mytilinidion</taxon>
    </lineage>
</organism>